<evidence type="ECO:0008006" key="3">
    <source>
        <dbReference type="Google" id="ProtNLM"/>
    </source>
</evidence>
<evidence type="ECO:0000313" key="1">
    <source>
        <dbReference type="EMBL" id="NVN39424.1"/>
    </source>
</evidence>
<dbReference type="GO" id="GO:0009055">
    <property type="term" value="F:electron transfer activity"/>
    <property type="evidence" value="ECO:0007669"/>
    <property type="project" value="InterPro"/>
</dbReference>
<dbReference type="Proteomes" id="UP000585665">
    <property type="component" value="Unassembled WGS sequence"/>
</dbReference>
<comment type="caution">
    <text evidence="1">The sequence shown here is derived from an EMBL/GenBank/DDBJ whole genome shotgun (WGS) entry which is preliminary data.</text>
</comment>
<gene>
    <name evidence="1" type="ORF">HUK82_02425</name>
</gene>
<organism evidence="1 2">
    <name type="scientific">Ameyamaea chiangmaiensis</name>
    <dbReference type="NCBI Taxonomy" id="442969"/>
    <lineage>
        <taxon>Bacteria</taxon>
        <taxon>Pseudomonadati</taxon>
        <taxon>Pseudomonadota</taxon>
        <taxon>Alphaproteobacteria</taxon>
        <taxon>Acetobacterales</taxon>
        <taxon>Acetobacteraceae</taxon>
        <taxon>Ameyamaea</taxon>
    </lineage>
</organism>
<protein>
    <recommendedName>
        <fullName evidence="3">Cytochrome c domain-containing protein</fullName>
    </recommendedName>
</protein>
<reference evidence="1 2" key="1">
    <citation type="submission" date="2020-06" db="EMBL/GenBank/DDBJ databases">
        <title>Description of novel acetic acid bacteria.</title>
        <authorList>
            <person name="Sombolestani A."/>
        </authorList>
    </citation>
    <scope>NUCLEOTIDE SEQUENCE [LARGE SCALE GENOMIC DNA]</scope>
    <source>
        <strain evidence="1 2">LMG 27010</strain>
    </source>
</reference>
<dbReference type="AlphaFoldDB" id="A0A850P6E1"/>
<proteinExistence type="predicted"/>
<sequence length="200" mass="21146">MLWNADGGLPLLDRRDHRAGGLTFVRARGVVQGVCALVLLAASAFHAARAEAPRPTLPVLTHAPANYLLGCGGCHGIGGMSRQGTVPDLRGQAGYFLCTDSGRRYVLRLPNVAFANLTTPQLTELMNYVMFTLGAGSAPKGARPFTEAEVEAARHEPFGAVSLQAYRADVVRDVTTACPQAAALTDYGAALATREVRNTP</sequence>
<dbReference type="SUPFAM" id="SSF46626">
    <property type="entry name" value="Cytochrome c"/>
    <property type="match status" value="1"/>
</dbReference>
<dbReference type="InterPro" id="IPR036909">
    <property type="entry name" value="Cyt_c-like_dom_sf"/>
</dbReference>
<dbReference type="GO" id="GO:0020037">
    <property type="term" value="F:heme binding"/>
    <property type="evidence" value="ECO:0007669"/>
    <property type="project" value="InterPro"/>
</dbReference>
<keyword evidence="2" id="KW-1185">Reference proteome</keyword>
<dbReference type="EMBL" id="JABXXR010000008">
    <property type="protein sequence ID" value="NVN39424.1"/>
    <property type="molecule type" value="Genomic_DNA"/>
</dbReference>
<name>A0A850P6E1_9PROT</name>
<dbReference type="RefSeq" id="WP_176612439.1">
    <property type="nucleotide sequence ID" value="NZ_JABXXR010000008.1"/>
</dbReference>
<accession>A0A850P6E1</accession>
<evidence type="ECO:0000313" key="2">
    <source>
        <dbReference type="Proteomes" id="UP000585665"/>
    </source>
</evidence>